<keyword evidence="1" id="KW-0812">Transmembrane</keyword>
<comment type="caution">
    <text evidence="2">The sequence shown here is derived from an EMBL/GenBank/DDBJ whole genome shotgun (WGS) entry which is preliminary data.</text>
</comment>
<dbReference type="Pfam" id="PF11667">
    <property type="entry name" value="DUF3267"/>
    <property type="match status" value="1"/>
</dbReference>
<feature type="transmembrane region" description="Helical" evidence="1">
    <location>
        <begin position="20"/>
        <end position="43"/>
    </location>
</feature>
<feature type="transmembrane region" description="Helical" evidence="1">
    <location>
        <begin position="111"/>
        <end position="129"/>
    </location>
</feature>
<evidence type="ECO:0000256" key="1">
    <source>
        <dbReference type="SAM" id="Phobius"/>
    </source>
</evidence>
<organism evidence="2 3">
    <name type="scientific">Savagea serpentis</name>
    <dbReference type="NCBI Taxonomy" id="2785297"/>
    <lineage>
        <taxon>Bacteria</taxon>
        <taxon>Bacillati</taxon>
        <taxon>Bacillota</taxon>
        <taxon>Bacilli</taxon>
        <taxon>Bacillales</taxon>
        <taxon>Caryophanaceae</taxon>
        <taxon>Savagea</taxon>
    </lineage>
</organism>
<sequence length="187" mass="21268">MRQPDAVIELNLSQVAKQSLWITLSSLILLTICDYLLYSTWIFSVSWSAFFLTILGYIVLIVLHEFFHLLGFRLFGGVPWKKMQFGLNLELGVAYATMDQRLTNRAMRASLLLPFWMTGIIPALLGLYWQNGVLYVLAALLIGGAAGDFAMYVKLRKYPPNALIEDDSKEPKLYVYQQFAVDDVDES</sequence>
<accession>A0A8J7KI87</accession>
<dbReference type="Proteomes" id="UP000622653">
    <property type="component" value="Unassembled WGS sequence"/>
</dbReference>
<keyword evidence="1" id="KW-0472">Membrane</keyword>
<feature type="transmembrane region" description="Helical" evidence="1">
    <location>
        <begin position="49"/>
        <end position="75"/>
    </location>
</feature>
<gene>
    <name evidence="2" type="ORF">IRY55_12210</name>
</gene>
<dbReference type="AlphaFoldDB" id="A0A8J7KI87"/>
<evidence type="ECO:0000313" key="2">
    <source>
        <dbReference type="EMBL" id="MBF4502123.1"/>
    </source>
</evidence>
<proteinExistence type="predicted"/>
<protein>
    <submittedName>
        <fullName evidence="2">DUF3267 domain-containing protein</fullName>
    </submittedName>
</protein>
<keyword evidence="1" id="KW-1133">Transmembrane helix</keyword>
<keyword evidence="3" id="KW-1185">Reference proteome</keyword>
<dbReference type="EMBL" id="JADKPV010000008">
    <property type="protein sequence ID" value="MBF4502123.1"/>
    <property type="molecule type" value="Genomic_DNA"/>
</dbReference>
<dbReference type="RefSeq" id="WP_194563610.1">
    <property type="nucleotide sequence ID" value="NZ_JADKPV010000008.1"/>
</dbReference>
<dbReference type="InterPro" id="IPR021683">
    <property type="entry name" value="DUF3267"/>
</dbReference>
<reference evidence="2" key="1">
    <citation type="submission" date="2020-11" db="EMBL/GenBank/DDBJ databases">
        <title>Multidrug resistant novel bacterium Savagea serpentis sp. nov., isolated from the scats of a vine snake (Ahaetulla nasuta).</title>
        <authorList>
            <person name="Venkata Ramana V."/>
            <person name="Vikas Patil S."/>
            <person name="Yogita Lugani V."/>
        </authorList>
    </citation>
    <scope>NUCLEOTIDE SEQUENCE</scope>
    <source>
        <strain evidence="2">SN6</strain>
    </source>
</reference>
<name>A0A8J7KI87_9BACL</name>
<evidence type="ECO:0000313" key="3">
    <source>
        <dbReference type="Proteomes" id="UP000622653"/>
    </source>
</evidence>
<feature type="transmembrane region" description="Helical" evidence="1">
    <location>
        <begin position="135"/>
        <end position="153"/>
    </location>
</feature>